<keyword evidence="3" id="KW-1185">Reference proteome</keyword>
<dbReference type="GO" id="GO:0016887">
    <property type="term" value="F:ATP hydrolysis activity"/>
    <property type="evidence" value="ECO:0007669"/>
    <property type="project" value="InterPro"/>
</dbReference>
<dbReference type="AlphaFoldDB" id="A0AB94IX43"/>
<dbReference type="EMBL" id="FP929056">
    <property type="protein sequence ID" value="CBL28326.1"/>
    <property type="molecule type" value="Genomic_DNA"/>
</dbReference>
<dbReference type="KEGG" id="sbr:SY1_11510"/>
<evidence type="ECO:0000313" key="3">
    <source>
        <dbReference type="Proteomes" id="UP000008957"/>
    </source>
</evidence>
<dbReference type="Gene3D" id="3.40.50.300">
    <property type="entry name" value="P-loop containing nucleotide triphosphate hydrolases"/>
    <property type="match status" value="1"/>
</dbReference>
<dbReference type="InterPro" id="IPR003959">
    <property type="entry name" value="ATPase_AAA_core"/>
</dbReference>
<name>A0AB94IX43_9BACT</name>
<dbReference type="SUPFAM" id="SSF52540">
    <property type="entry name" value="P-loop containing nucleoside triphosphate hydrolases"/>
    <property type="match status" value="1"/>
</dbReference>
<reference evidence="3" key="1">
    <citation type="submission" date="2010-03" db="EMBL/GenBank/DDBJ databases">
        <title>The genome sequence of Synergistetes sp. SGP1.</title>
        <authorList>
            <consortium name="metaHIT consortium -- http://www.metahit.eu/"/>
            <person name="Pajon A."/>
            <person name="Turner K."/>
            <person name="Parkhill J."/>
            <person name="Wade W."/>
            <person name="Vartoukian S."/>
        </authorList>
    </citation>
    <scope>NUCLEOTIDE SEQUENCE [LARGE SCALE GENOMIC DNA]</scope>
    <source>
        <strain evidence="3">SGP1</strain>
    </source>
</reference>
<dbReference type="PANTHER" id="PTHR40396">
    <property type="entry name" value="ATPASE-LIKE PROTEIN"/>
    <property type="match status" value="1"/>
</dbReference>
<proteinExistence type="predicted"/>
<protein>
    <recommendedName>
        <fullName evidence="1">ATPase AAA-type core domain-containing protein</fullName>
    </recommendedName>
</protein>
<dbReference type="InterPro" id="IPR027417">
    <property type="entry name" value="P-loop_NTPase"/>
</dbReference>
<accession>A0AB94IX43</accession>
<dbReference type="Pfam" id="PF13304">
    <property type="entry name" value="AAA_21"/>
    <property type="match status" value="1"/>
</dbReference>
<dbReference type="PANTHER" id="PTHR40396:SF1">
    <property type="entry name" value="ATPASE AAA-TYPE CORE DOMAIN-CONTAINING PROTEIN"/>
    <property type="match status" value="1"/>
</dbReference>
<reference evidence="2 3" key="2">
    <citation type="submission" date="2010-03" db="EMBL/GenBank/DDBJ databases">
        <authorList>
            <person name="Pajon A."/>
        </authorList>
    </citation>
    <scope>NUCLEOTIDE SEQUENCE [LARGE SCALE GENOMIC DNA]</scope>
    <source>
        <strain evidence="2 3">SGP1</strain>
    </source>
</reference>
<feature type="domain" description="ATPase AAA-type core" evidence="1">
    <location>
        <begin position="244"/>
        <end position="386"/>
    </location>
</feature>
<sequence length="437" mass="48853">MKTTNDGFSYRVFFERVFDPIAMYRVAGAPAKGAWGGSDFLRMKGESHERAGGVRDLQDQENCHRGISEAAIAGYSSEALHGPDRCERGGEDLLFGRPYAPLRLGRWEVGRNPVPIRRGRKAVDSWQMRRNGVGRRYGGARLRASEVSASNGAQGSRLFHNPGDAVAAEVGSSQAFFYIDAHHGRVEYYNTETKRLDVPDWDYNPGETALSQVPRMFRQPEALRRVLATATQYHTLDVGSRAPIKLPQPVKPADLPGANGEALLPFLYSLRESDRPRFDAVTDALRAAYPDFEELTFPPAAAGMLALSWKDKKFESPIYADELSEGTLRFLWLTALLQSPELSTVTMIDEPEVSLHPELLDLLAQLMREASARTQLIVTTHSDRFVRFLKPDEVYVMDVGEEGEATITPADTLDLARWLDEYSLDEVWRMGRMGGRA</sequence>
<dbReference type="Proteomes" id="UP000008957">
    <property type="component" value="Chromosome"/>
</dbReference>
<organism evidence="2 3">
    <name type="scientific">Fretibacterium fastidiosum</name>
    <dbReference type="NCBI Taxonomy" id="651822"/>
    <lineage>
        <taxon>Bacteria</taxon>
        <taxon>Thermotogati</taxon>
        <taxon>Synergistota</taxon>
        <taxon>Synergistia</taxon>
        <taxon>Synergistales</taxon>
        <taxon>Aminobacteriaceae</taxon>
        <taxon>Fretibacterium</taxon>
    </lineage>
</organism>
<evidence type="ECO:0000259" key="1">
    <source>
        <dbReference type="Pfam" id="PF13304"/>
    </source>
</evidence>
<gene>
    <name evidence="2" type="ORF">SY1_11510</name>
</gene>
<evidence type="ECO:0000313" key="2">
    <source>
        <dbReference type="EMBL" id="CBL28326.1"/>
    </source>
</evidence>
<dbReference type="GO" id="GO:0005524">
    <property type="term" value="F:ATP binding"/>
    <property type="evidence" value="ECO:0007669"/>
    <property type="project" value="InterPro"/>
</dbReference>